<sequence>MTIHDYTPAGFFENDINMMANRVQARHAMLVDAFRHVIADSSVLLLGAEDGRWCYSFAAAGALQVVGVEPCGELVERFVRLPDVGMRERIDLRNAAPIREMQAEARAGHRYDVIAAFDVLEGPVTLHDWFSVSAALNPRLVVGDGLFAVSEEPIMALEKPRRPTHGAAATRLIPSRGAIEMAARDTGFELDWIDWTRLTDDARLGLSDYYQSGPMRRGSFTLMPRREPTQG</sequence>
<protein>
    <recommendedName>
        <fullName evidence="3">Methyltransferase domain-containing protein</fullName>
    </recommendedName>
</protein>
<dbReference type="OrthoDB" id="3783712at2"/>
<proteinExistence type="predicted"/>
<gene>
    <name evidence="1" type="ORF">SAMN05444398_105240</name>
</gene>
<evidence type="ECO:0000313" key="1">
    <source>
        <dbReference type="EMBL" id="SHL78076.1"/>
    </source>
</evidence>
<reference evidence="1 2" key="1">
    <citation type="submission" date="2016-11" db="EMBL/GenBank/DDBJ databases">
        <authorList>
            <person name="Jaros S."/>
            <person name="Januszkiewicz K."/>
            <person name="Wedrychowicz H."/>
        </authorList>
    </citation>
    <scope>NUCLEOTIDE SEQUENCE [LARGE SCALE GENOMIC DNA]</scope>
    <source>
        <strain evidence="1 2">DSM 29589</strain>
    </source>
</reference>
<dbReference type="InterPro" id="IPR029063">
    <property type="entry name" value="SAM-dependent_MTases_sf"/>
</dbReference>
<evidence type="ECO:0008006" key="3">
    <source>
        <dbReference type="Google" id="ProtNLM"/>
    </source>
</evidence>
<organism evidence="1 2">
    <name type="scientific">Roseovarius pacificus</name>
    <dbReference type="NCBI Taxonomy" id="337701"/>
    <lineage>
        <taxon>Bacteria</taxon>
        <taxon>Pseudomonadati</taxon>
        <taxon>Pseudomonadota</taxon>
        <taxon>Alphaproteobacteria</taxon>
        <taxon>Rhodobacterales</taxon>
        <taxon>Roseobacteraceae</taxon>
        <taxon>Roseovarius</taxon>
    </lineage>
</organism>
<dbReference type="AlphaFoldDB" id="A0A1M7DEW1"/>
<keyword evidence="2" id="KW-1185">Reference proteome</keyword>
<accession>A0A1M7DEW1</accession>
<name>A0A1M7DEW1_9RHOB</name>
<dbReference type="EMBL" id="FRBR01000005">
    <property type="protein sequence ID" value="SHL78076.1"/>
    <property type="molecule type" value="Genomic_DNA"/>
</dbReference>
<dbReference type="SUPFAM" id="SSF53335">
    <property type="entry name" value="S-adenosyl-L-methionine-dependent methyltransferases"/>
    <property type="match status" value="1"/>
</dbReference>
<dbReference type="RefSeq" id="WP_073034882.1">
    <property type="nucleotide sequence ID" value="NZ_BMLR01000005.1"/>
</dbReference>
<evidence type="ECO:0000313" key="2">
    <source>
        <dbReference type="Proteomes" id="UP000183974"/>
    </source>
</evidence>
<dbReference type="Gene3D" id="3.40.50.150">
    <property type="entry name" value="Vaccinia Virus protein VP39"/>
    <property type="match status" value="1"/>
</dbReference>
<dbReference type="STRING" id="337701.SAMN05444398_105240"/>
<dbReference type="Proteomes" id="UP000183974">
    <property type="component" value="Unassembled WGS sequence"/>
</dbReference>